<keyword evidence="9" id="KW-1185">Reference proteome</keyword>
<dbReference type="InterPro" id="IPR011990">
    <property type="entry name" value="TPR-like_helical_dom_sf"/>
</dbReference>
<reference evidence="8 9" key="1">
    <citation type="submission" date="2015-11" db="EMBL/GenBank/DDBJ databases">
        <title>Sequence of Pedobacter ginsenosidimutans.</title>
        <authorList>
            <person name="Carson E."/>
            <person name="Keyser V."/>
            <person name="Newman J."/>
            <person name="Miller J."/>
        </authorList>
    </citation>
    <scope>NUCLEOTIDE SEQUENCE [LARGE SCALE GENOMIC DNA]</scope>
    <source>
        <strain evidence="8 9">KACC 14530</strain>
    </source>
</reference>
<keyword evidence="4" id="KW-0472">Membrane</keyword>
<evidence type="ECO:0000313" key="8">
    <source>
        <dbReference type="EMBL" id="KRT15885.1"/>
    </source>
</evidence>
<name>A0A0T5VPZ9_9SPHI</name>
<evidence type="ECO:0000256" key="1">
    <source>
        <dbReference type="ARBA" id="ARBA00004442"/>
    </source>
</evidence>
<organism evidence="8 9">
    <name type="scientific">Pedobacter ginsenosidimutans</name>
    <dbReference type="NCBI Taxonomy" id="687842"/>
    <lineage>
        <taxon>Bacteria</taxon>
        <taxon>Pseudomonadati</taxon>
        <taxon>Bacteroidota</taxon>
        <taxon>Sphingobacteriia</taxon>
        <taxon>Sphingobacteriales</taxon>
        <taxon>Sphingobacteriaceae</taxon>
        <taxon>Pedobacter</taxon>
    </lineage>
</organism>
<dbReference type="Pfam" id="PF14322">
    <property type="entry name" value="SusD-like_3"/>
    <property type="match status" value="1"/>
</dbReference>
<protein>
    <recommendedName>
        <fullName evidence="10">Carbohydrate-binding protein SusD</fullName>
    </recommendedName>
</protein>
<gene>
    <name evidence="8" type="ORF">ASU31_12955</name>
</gene>
<dbReference type="OrthoDB" id="621570at2"/>
<sequence length="469" mass="52101">MKKKIQNIKNVASTMLLALLMIGLNGCEKLIEVGVPVNQLTSSNVYTDSVTAQATVNGMYSVMYNTTGGGNVTASTFGTFVINCPARSADESYFPDSPDDFESNSLDPTNINSNSIWVSSYLSVYHANKIIEGMENSDLSATLKRQLIGEAKFIRAYCYYTLVNFFGDVPLVTKTDVQTNISMPRTPSDQVYALIIQDLKDAQSSLARDYSWSAGLRTRANYWSATAMLARVYLYQKEYALAETESSKVIANSTLFTMPTLSTTFLKASTETIWAFNTNQFGYPFITRAFLTGSTGEPGQPVTAQLVAAFERDLTRPEFEDDRFTAWLRRSPGGRYYSVKYQSSTAGANTEFAVVLRLAEQYLIRAEARIQQDKLTDGISDLNVVRTRAGLRGTPSTGKANLLLAVEHERQVELNMEFGHRWFDLKRTGRATAVLGPIKGQNWQSTDQLYPIPTVQITSNTNLTQNPGY</sequence>
<comment type="similarity">
    <text evidence="2">Belongs to the SusD family.</text>
</comment>
<accession>A0A0T5VPZ9</accession>
<dbReference type="SUPFAM" id="SSF48452">
    <property type="entry name" value="TPR-like"/>
    <property type="match status" value="1"/>
</dbReference>
<evidence type="ECO:0000256" key="3">
    <source>
        <dbReference type="ARBA" id="ARBA00022729"/>
    </source>
</evidence>
<dbReference type="GO" id="GO:0009279">
    <property type="term" value="C:cell outer membrane"/>
    <property type="evidence" value="ECO:0007669"/>
    <property type="project" value="UniProtKB-SubCell"/>
</dbReference>
<evidence type="ECO:0000259" key="6">
    <source>
        <dbReference type="Pfam" id="PF07980"/>
    </source>
</evidence>
<dbReference type="Pfam" id="PF07980">
    <property type="entry name" value="SusD_RagB"/>
    <property type="match status" value="1"/>
</dbReference>
<keyword evidence="3" id="KW-0732">Signal</keyword>
<dbReference type="InterPro" id="IPR012944">
    <property type="entry name" value="SusD_RagB_dom"/>
</dbReference>
<dbReference type="RefSeq" id="WP_057932716.1">
    <property type="nucleotide sequence ID" value="NZ_LMZQ01000007.1"/>
</dbReference>
<dbReference type="EMBL" id="LMZQ01000007">
    <property type="protein sequence ID" value="KRT15885.1"/>
    <property type="molecule type" value="Genomic_DNA"/>
</dbReference>
<dbReference type="Proteomes" id="UP000051950">
    <property type="component" value="Unassembled WGS sequence"/>
</dbReference>
<evidence type="ECO:0000259" key="7">
    <source>
        <dbReference type="Pfam" id="PF14322"/>
    </source>
</evidence>
<dbReference type="AlphaFoldDB" id="A0A0T5VPZ9"/>
<dbReference type="STRING" id="687842.ASU31_12955"/>
<comment type="caution">
    <text evidence="8">The sequence shown here is derived from an EMBL/GenBank/DDBJ whole genome shotgun (WGS) entry which is preliminary data.</text>
</comment>
<evidence type="ECO:0000256" key="2">
    <source>
        <dbReference type="ARBA" id="ARBA00006275"/>
    </source>
</evidence>
<keyword evidence="5" id="KW-0998">Cell outer membrane</keyword>
<feature type="domain" description="SusD-like N-terminal" evidence="7">
    <location>
        <begin position="50"/>
        <end position="234"/>
    </location>
</feature>
<evidence type="ECO:0000256" key="5">
    <source>
        <dbReference type="ARBA" id="ARBA00023237"/>
    </source>
</evidence>
<evidence type="ECO:0000313" key="9">
    <source>
        <dbReference type="Proteomes" id="UP000051950"/>
    </source>
</evidence>
<comment type="subcellular location">
    <subcellularLocation>
        <location evidence="1">Cell outer membrane</location>
    </subcellularLocation>
</comment>
<feature type="domain" description="RagB/SusD" evidence="6">
    <location>
        <begin position="340"/>
        <end position="469"/>
    </location>
</feature>
<evidence type="ECO:0000256" key="4">
    <source>
        <dbReference type="ARBA" id="ARBA00023136"/>
    </source>
</evidence>
<dbReference type="Gene3D" id="1.25.40.390">
    <property type="match status" value="1"/>
</dbReference>
<dbReference type="CDD" id="cd08977">
    <property type="entry name" value="SusD"/>
    <property type="match status" value="1"/>
</dbReference>
<evidence type="ECO:0008006" key="10">
    <source>
        <dbReference type="Google" id="ProtNLM"/>
    </source>
</evidence>
<dbReference type="InterPro" id="IPR033985">
    <property type="entry name" value="SusD-like_N"/>
</dbReference>
<proteinExistence type="inferred from homology"/>